<reference evidence="3 4" key="1">
    <citation type="journal article" date="2015" name="Int. J. Syst. Evol. Microbiol.">
        <title>Erwinia iniecta sp. nov., isolated from Russian wheat aphids (Diuraphis noxia).</title>
        <authorList>
            <person name="Campillo T."/>
            <person name="Luna E."/>
            <person name="Portier P."/>
            <person name="Fischer-Le Saux M."/>
            <person name="Lapitan N."/>
            <person name="Tisserat N.A."/>
            <person name="Leach J.E."/>
        </authorList>
    </citation>
    <scope>NUCLEOTIDE SEQUENCE [LARGE SCALE GENOMIC DNA]</scope>
    <source>
        <strain evidence="1 4">B120</strain>
        <strain evidence="2 3">B149</strain>
    </source>
</reference>
<dbReference type="EMBL" id="JRXF01000019">
    <property type="protein sequence ID" value="KOC92697.1"/>
    <property type="molecule type" value="Genomic_DNA"/>
</dbReference>
<gene>
    <name evidence="1" type="ORF">NG42_14330</name>
    <name evidence="2" type="ORF">NG43_13155</name>
</gene>
<evidence type="ECO:0000313" key="2">
    <source>
        <dbReference type="EMBL" id="KOC92697.1"/>
    </source>
</evidence>
<dbReference type="STRING" id="1560201.NG42_14330"/>
<sequence>MGGSPGVVGIFTVCKTRVKMSKAIIQDKIACFAIKQMTVSALILQLNSPIDNRERRGLPLWHSGQQQREAISYQLSLYGLMGLLHQLTEGFKMSASRPETFDKLLMASARANFAL</sequence>
<proteinExistence type="predicted"/>
<dbReference type="Proteomes" id="UP000037088">
    <property type="component" value="Unassembled WGS sequence"/>
</dbReference>
<dbReference type="EMBL" id="JRXE01000019">
    <property type="protein sequence ID" value="KOC89050.1"/>
    <property type="molecule type" value="Genomic_DNA"/>
</dbReference>
<evidence type="ECO:0000313" key="1">
    <source>
        <dbReference type="EMBL" id="KOC89050.1"/>
    </source>
</evidence>
<accession>A0A0L7TBF9</accession>
<keyword evidence="4" id="KW-1185">Reference proteome</keyword>
<evidence type="ECO:0000313" key="4">
    <source>
        <dbReference type="Proteomes" id="UP000037088"/>
    </source>
</evidence>
<dbReference type="Proteomes" id="UP000036851">
    <property type="component" value="Unassembled WGS sequence"/>
</dbReference>
<protein>
    <submittedName>
        <fullName evidence="2">Uncharacterized protein</fullName>
    </submittedName>
</protein>
<comment type="caution">
    <text evidence="2">The sequence shown here is derived from an EMBL/GenBank/DDBJ whole genome shotgun (WGS) entry which is preliminary data.</text>
</comment>
<name>A0A0L7TBF9_9GAMM</name>
<dbReference type="AlphaFoldDB" id="A0A0L7TBF9"/>
<evidence type="ECO:0000313" key="3">
    <source>
        <dbReference type="Proteomes" id="UP000036851"/>
    </source>
</evidence>
<organism evidence="2 3">
    <name type="scientific">Winslowiella iniecta</name>
    <dbReference type="NCBI Taxonomy" id="1560201"/>
    <lineage>
        <taxon>Bacteria</taxon>
        <taxon>Pseudomonadati</taxon>
        <taxon>Pseudomonadota</taxon>
        <taxon>Gammaproteobacteria</taxon>
        <taxon>Enterobacterales</taxon>
        <taxon>Erwiniaceae</taxon>
        <taxon>Winslowiella</taxon>
    </lineage>
</organism>